<evidence type="ECO:0000256" key="6">
    <source>
        <dbReference type="ARBA" id="ARBA00023004"/>
    </source>
</evidence>
<keyword evidence="5" id="KW-0479">Metal-binding</keyword>
<dbReference type="GO" id="GO:0046872">
    <property type="term" value="F:metal ion binding"/>
    <property type="evidence" value="ECO:0007669"/>
    <property type="project" value="UniProtKB-KW"/>
</dbReference>
<dbReference type="STRING" id="1440053.GCA_000718095_03389"/>
<evidence type="ECO:0000256" key="7">
    <source>
        <dbReference type="ARBA" id="ARBA00023014"/>
    </source>
</evidence>
<accession>A0A2T7SP63</accession>
<comment type="caution">
    <text evidence="13">The sequence shown here is derived from an EMBL/GenBank/DDBJ whole genome shotgun (WGS) entry which is preliminary data.</text>
</comment>
<evidence type="ECO:0000256" key="3">
    <source>
        <dbReference type="ARBA" id="ARBA00006597"/>
    </source>
</evidence>
<evidence type="ECO:0000256" key="2">
    <source>
        <dbReference type="ARBA" id="ARBA00004496"/>
    </source>
</evidence>
<evidence type="ECO:0000259" key="12">
    <source>
        <dbReference type="PROSITE" id="PS51674"/>
    </source>
</evidence>
<dbReference type="GO" id="GO:0045892">
    <property type="term" value="P:negative regulation of DNA-templated transcription"/>
    <property type="evidence" value="ECO:0007669"/>
    <property type="project" value="TreeGrafter"/>
</dbReference>
<name>A0A2T7SP63_9ACTN</name>
<dbReference type="InterPro" id="IPR003482">
    <property type="entry name" value="Whib"/>
</dbReference>
<dbReference type="PROSITE" id="PS51674">
    <property type="entry name" value="4FE4S_WBL"/>
    <property type="match status" value="1"/>
</dbReference>
<feature type="domain" description="4Fe-4S Wbl-type" evidence="12">
    <location>
        <begin position="17"/>
        <end position="76"/>
    </location>
</feature>
<sequence>MTTIPVPAFLKGTSTAACATSDHDPELWHSTDPFDELTAKQICGACPLLLACQAHALDTRERLGTWGALTAGERHRLRTTDGSWLDAAGRVRLPCGTPRAYSAHHRFGETPCDVCVAGHEARVLKQRLRLLEAAHAAGGTYAGAQLHRRMGEAACGPCMAAQARYNATRPRARQRGSQAQPQAVAA</sequence>
<comment type="similarity">
    <text evidence="3">Belongs to the WhiB family.</text>
</comment>
<dbReference type="GO" id="GO:0045454">
    <property type="term" value="P:cell redox homeostasis"/>
    <property type="evidence" value="ECO:0007669"/>
    <property type="project" value="TreeGrafter"/>
</dbReference>
<proteinExistence type="inferred from homology"/>
<dbReference type="RefSeq" id="WP_051745990.1">
    <property type="nucleotide sequence ID" value="NZ_AZSP01000384.1"/>
</dbReference>
<dbReference type="InterPro" id="IPR034768">
    <property type="entry name" value="4FE4S_WBL"/>
</dbReference>
<gene>
    <name evidence="13" type="ORF">Y717_10870</name>
</gene>
<dbReference type="OrthoDB" id="4249485at2"/>
<dbReference type="PANTHER" id="PTHR38839">
    <property type="entry name" value="TRANSCRIPTIONAL REGULATOR WHID-RELATED"/>
    <property type="match status" value="1"/>
</dbReference>
<comment type="subcellular location">
    <subcellularLocation>
        <location evidence="2">Cytoplasm</location>
    </subcellularLocation>
</comment>
<dbReference type="GO" id="GO:0003677">
    <property type="term" value="F:DNA binding"/>
    <property type="evidence" value="ECO:0007669"/>
    <property type="project" value="UniProtKB-KW"/>
</dbReference>
<keyword evidence="14" id="KW-1185">Reference proteome</keyword>
<keyword evidence="4" id="KW-0004">4Fe-4S</keyword>
<keyword evidence="6" id="KW-0408">Iron</keyword>
<keyword evidence="10" id="KW-1015">Disulfide bond</keyword>
<dbReference type="GO" id="GO:0047134">
    <property type="term" value="F:protein-disulfide reductase [NAD(P)H] activity"/>
    <property type="evidence" value="ECO:0007669"/>
    <property type="project" value="TreeGrafter"/>
</dbReference>
<protein>
    <recommendedName>
        <fullName evidence="12">4Fe-4S Wbl-type domain-containing protein</fullName>
    </recommendedName>
</protein>
<evidence type="ECO:0000313" key="14">
    <source>
        <dbReference type="Proteomes" id="UP000245992"/>
    </source>
</evidence>
<evidence type="ECO:0000256" key="11">
    <source>
        <dbReference type="ARBA" id="ARBA00023163"/>
    </source>
</evidence>
<evidence type="ECO:0000256" key="1">
    <source>
        <dbReference type="ARBA" id="ARBA00001966"/>
    </source>
</evidence>
<dbReference type="Pfam" id="PF02467">
    <property type="entry name" value="Whib"/>
    <property type="match status" value="1"/>
</dbReference>
<evidence type="ECO:0000256" key="5">
    <source>
        <dbReference type="ARBA" id="ARBA00022723"/>
    </source>
</evidence>
<evidence type="ECO:0000256" key="9">
    <source>
        <dbReference type="ARBA" id="ARBA00023125"/>
    </source>
</evidence>
<dbReference type="GO" id="GO:0051539">
    <property type="term" value="F:4 iron, 4 sulfur cluster binding"/>
    <property type="evidence" value="ECO:0007669"/>
    <property type="project" value="UniProtKB-KW"/>
</dbReference>
<reference evidence="13 14" key="1">
    <citation type="submission" date="2013-12" db="EMBL/GenBank/DDBJ databases">
        <title>Annotated genome of Streptomyces scopuliridis.</title>
        <authorList>
            <person name="Olson J.B."/>
        </authorList>
    </citation>
    <scope>NUCLEOTIDE SEQUENCE [LARGE SCALE GENOMIC DNA]</scope>
    <source>
        <strain evidence="13 14">RB72</strain>
    </source>
</reference>
<keyword evidence="8" id="KW-0805">Transcription regulation</keyword>
<organism evidence="13 14">
    <name type="scientific">Streptomyces scopuliridis RB72</name>
    <dbReference type="NCBI Taxonomy" id="1440053"/>
    <lineage>
        <taxon>Bacteria</taxon>
        <taxon>Bacillati</taxon>
        <taxon>Actinomycetota</taxon>
        <taxon>Actinomycetes</taxon>
        <taxon>Kitasatosporales</taxon>
        <taxon>Streptomycetaceae</taxon>
        <taxon>Streptomyces</taxon>
    </lineage>
</organism>
<dbReference type="EMBL" id="AZSP01000384">
    <property type="protein sequence ID" value="PVE04690.1"/>
    <property type="molecule type" value="Genomic_DNA"/>
</dbReference>
<keyword evidence="9" id="KW-0238">DNA-binding</keyword>
<dbReference type="GO" id="GO:0005737">
    <property type="term" value="C:cytoplasm"/>
    <property type="evidence" value="ECO:0007669"/>
    <property type="project" value="UniProtKB-SubCell"/>
</dbReference>
<keyword evidence="11" id="KW-0804">Transcription</keyword>
<comment type="cofactor">
    <cofactor evidence="1">
        <name>[4Fe-4S] cluster</name>
        <dbReference type="ChEBI" id="CHEBI:49883"/>
    </cofactor>
</comment>
<evidence type="ECO:0000256" key="8">
    <source>
        <dbReference type="ARBA" id="ARBA00023015"/>
    </source>
</evidence>
<dbReference type="AlphaFoldDB" id="A0A2T7SP63"/>
<dbReference type="Proteomes" id="UP000245992">
    <property type="component" value="Unassembled WGS sequence"/>
</dbReference>
<evidence type="ECO:0000256" key="10">
    <source>
        <dbReference type="ARBA" id="ARBA00023157"/>
    </source>
</evidence>
<evidence type="ECO:0000313" key="13">
    <source>
        <dbReference type="EMBL" id="PVE04690.1"/>
    </source>
</evidence>
<keyword evidence="7" id="KW-0411">Iron-sulfur</keyword>
<evidence type="ECO:0000256" key="4">
    <source>
        <dbReference type="ARBA" id="ARBA00022485"/>
    </source>
</evidence>